<keyword evidence="6" id="KW-0808">Transferase</keyword>
<evidence type="ECO:0000259" key="27">
    <source>
        <dbReference type="PROSITE" id="PS50894"/>
    </source>
</evidence>
<evidence type="ECO:0000256" key="22">
    <source>
        <dbReference type="SAM" id="Coils"/>
    </source>
</evidence>
<keyword evidence="14" id="KW-0843">Virulence</keyword>
<dbReference type="PANTHER" id="PTHR45339">
    <property type="entry name" value="HYBRID SIGNAL TRANSDUCTION HISTIDINE KINASE J"/>
    <property type="match status" value="1"/>
</dbReference>
<feature type="domain" description="Histidine kinase" evidence="25">
    <location>
        <begin position="474"/>
        <end position="695"/>
    </location>
</feature>
<dbReference type="InterPro" id="IPR003661">
    <property type="entry name" value="HisK_dim/P_dom"/>
</dbReference>
<evidence type="ECO:0000256" key="1">
    <source>
        <dbReference type="ARBA" id="ARBA00000085"/>
    </source>
</evidence>
<feature type="transmembrane region" description="Helical" evidence="23">
    <location>
        <begin position="230"/>
        <end position="250"/>
    </location>
</feature>
<keyword evidence="5 21" id="KW-0597">Phosphoprotein</keyword>
<dbReference type="PROSITE" id="PS50109">
    <property type="entry name" value="HIS_KIN"/>
    <property type="match status" value="1"/>
</dbReference>
<dbReference type="InterPro" id="IPR008207">
    <property type="entry name" value="Sig_transdc_His_kin_Hpt_dom"/>
</dbReference>
<dbReference type="InterPro" id="IPR036097">
    <property type="entry name" value="HisK_dim/P_sf"/>
</dbReference>
<keyword evidence="29" id="KW-1185">Reference proteome</keyword>
<dbReference type="Gene3D" id="2.60.40.2380">
    <property type="match status" value="1"/>
</dbReference>
<evidence type="ECO:0000259" key="26">
    <source>
        <dbReference type="PROSITE" id="PS50110"/>
    </source>
</evidence>
<dbReference type="GO" id="GO:0005524">
    <property type="term" value="F:ATP binding"/>
    <property type="evidence" value="ECO:0007669"/>
    <property type="project" value="UniProtKB-KW"/>
</dbReference>
<dbReference type="SMART" id="SM00387">
    <property type="entry name" value="HATPase_c"/>
    <property type="match status" value="1"/>
</dbReference>
<feature type="modified residue" description="Phosphohistidine" evidence="20">
    <location>
        <position position="1054"/>
    </location>
</feature>
<dbReference type="Gene3D" id="3.40.50.2300">
    <property type="match status" value="2"/>
</dbReference>
<dbReference type="InterPro" id="IPR036641">
    <property type="entry name" value="HPT_dom_sf"/>
</dbReference>
<dbReference type="InterPro" id="IPR011623">
    <property type="entry name" value="7TMR_DISM_rcpt_extracell_dom1"/>
</dbReference>
<dbReference type="GO" id="GO:0005886">
    <property type="term" value="C:plasma membrane"/>
    <property type="evidence" value="ECO:0007669"/>
    <property type="project" value="UniProtKB-SubCell"/>
</dbReference>
<keyword evidence="13" id="KW-0902">Two-component regulatory system</keyword>
<dbReference type="PANTHER" id="PTHR45339:SF1">
    <property type="entry name" value="HYBRID SIGNAL TRANSDUCTION HISTIDINE KINASE J"/>
    <property type="match status" value="1"/>
</dbReference>
<feature type="domain" description="Response regulatory" evidence="26">
    <location>
        <begin position="714"/>
        <end position="834"/>
    </location>
</feature>
<feature type="domain" description="Response regulatory" evidence="26">
    <location>
        <begin position="857"/>
        <end position="976"/>
    </location>
</feature>
<feature type="domain" description="HPt" evidence="27">
    <location>
        <begin position="1015"/>
        <end position="1113"/>
    </location>
</feature>
<evidence type="ECO:0000256" key="18">
    <source>
        <dbReference type="ARBA" id="ARBA00068150"/>
    </source>
</evidence>
<evidence type="ECO:0000256" key="13">
    <source>
        <dbReference type="ARBA" id="ARBA00023012"/>
    </source>
</evidence>
<keyword evidence="4" id="KW-1003">Cell membrane</keyword>
<evidence type="ECO:0000256" key="24">
    <source>
        <dbReference type="SAM" id="SignalP"/>
    </source>
</evidence>
<evidence type="ECO:0000256" key="15">
    <source>
        <dbReference type="ARBA" id="ARBA00023136"/>
    </source>
</evidence>
<dbReference type="Pfam" id="PF01627">
    <property type="entry name" value="Hpt"/>
    <property type="match status" value="1"/>
</dbReference>
<evidence type="ECO:0000256" key="20">
    <source>
        <dbReference type="PROSITE-ProRule" id="PRU00110"/>
    </source>
</evidence>
<dbReference type="EC" id="2.7.13.3" evidence="3"/>
<evidence type="ECO:0000256" key="14">
    <source>
        <dbReference type="ARBA" id="ARBA00023026"/>
    </source>
</evidence>
<dbReference type="CDD" id="cd16922">
    <property type="entry name" value="HATPase_EvgS-ArcB-TorS-like"/>
    <property type="match status" value="1"/>
</dbReference>
<feature type="modified residue" description="4-aspartylphosphate" evidence="21">
    <location>
        <position position="909"/>
    </location>
</feature>
<dbReference type="AlphaFoldDB" id="A0A418X384"/>
<evidence type="ECO:0000256" key="16">
    <source>
        <dbReference type="ARBA" id="ARBA00058004"/>
    </source>
</evidence>
<dbReference type="Gene3D" id="1.10.287.130">
    <property type="match status" value="1"/>
</dbReference>
<feature type="transmembrane region" description="Helical" evidence="23">
    <location>
        <begin position="301"/>
        <end position="317"/>
    </location>
</feature>
<dbReference type="InterPro" id="IPR005467">
    <property type="entry name" value="His_kinase_dom"/>
</dbReference>
<dbReference type="InterPro" id="IPR003594">
    <property type="entry name" value="HATPase_dom"/>
</dbReference>
<dbReference type="FunFam" id="3.30.565.10:FF:000010">
    <property type="entry name" value="Sensor histidine kinase RcsC"/>
    <property type="match status" value="1"/>
</dbReference>
<feature type="chain" id="PRO_5019479819" description="Sensory/regulatory protein RpfC" evidence="24">
    <location>
        <begin position="31"/>
        <end position="1122"/>
    </location>
</feature>
<dbReference type="PROSITE" id="PS50894">
    <property type="entry name" value="HPT"/>
    <property type="match status" value="1"/>
</dbReference>
<dbReference type="SMART" id="SM00388">
    <property type="entry name" value="HisKA"/>
    <property type="match status" value="1"/>
</dbReference>
<evidence type="ECO:0000256" key="12">
    <source>
        <dbReference type="ARBA" id="ARBA00022989"/>
    </source>
</evidence>
<evidence type="ECO:0000313" key="28">
    <source>
        <dbReference type="EMBL" id="RJG06916.1"/>
    </source>
</evidence>
<dbReference type="SUPFAM" id="SSF47226">
    <property type="entry name" value="Histidine-containing phosphotransfer domain, HPT domain"/>
    <property type="match status" value="1"/>
</dbReference>
<dbReference type="InterPro" id="IPR001789">
    <property type="entry name" value="Sig_transdc_resp-reg_receiver"/>
</dbReference>
<dbReference type="InterPro" id="IPR011006">
    <property type="entry name" value="CheY-like_superfamily"/>
</dbReference>
<feature type="signal peptide" evidence="24">
    <location>
        <begin position="1"/>
        <end position="30"/>
    </location>
</feature>
<keyword evidence="7 23" id="KW-0812">Transmembrane</keyword>
<evidence type="ECO:0000313" key="29">
    <source>
        <dbReference type="Proteomes" id="UP000285190"/>
    </source>
</evidence>
<dbReference type="InterPro" id="IPR004358">
    <property type="entry name" value="Sig_transdc_His_kin-like_C"/>
</dbReference>
<feature type="modified residue" description="4-aspartylphosphate" evidence="21">
    <location>
        <position position="767"/>
    </location>
</feature>
<dbReference type="Pfam" id="PF07696">
    <property type="entry name" value="7TMR-DISMED2"/>
    <property type="match status" value="1"/>
</dbReference>
<keyword evidence="12 23" id="KW-1133">Transmembrane helix</keyword>
<feature type="transmembrane region" description="Helical" evidence="23">
    <location>
        <begin position="262"/>
        <end position="281"/>
    </location>
</feature>
<organism evidence="28 29">
    <name type="scientific">Noviherbaspirillum cavernae</name>
    <dbReference type="NCBI Taxonomy" id="2320862"/>
    <lineage>
        <taxon>Bacteria</taxon>
        <taxon>Pseudomonadati</taxon>
        <taxon>Pseudomonadota</taxon>
        <taxon>Betaproteobacteria</taxon>
        <taxon>Burkholderiales</taxon>
        <taxon>Oxalobacteraceae</taxon>
        <taxon>Noviherbaspirillum</taxon>
    </lineage>
</organism>
<dbReference type="Pfam" id="PF00072">
    <property type="entry name" value="Response_reg"/>
    <property type="match status" value="2"/>
</dbReference>
<keyword evidence="22" id="KW-0175">Coiled coil</keyword>
<dbReference type="Gene3D" id="1.20.120.160">
    <property type="entry name" value="HPT domain"/>
    <property type="match status" value="1"/>
</dbReference>
<evidence type="ECO:0000256" key="5">
    <source>
        <dbReference type="ARBA" id="ARBA00022553"/>
    </source>
</evidence>
<comment type="subunit">
    <text evidence="17">At low DSF concentrations, interacts with RpfF.</text>
</comment>
<evidence type="ECO:0000256" key="19">
    <source>
        <dbReference type="ARBA" id="ARBA00070152"/>
    </source>
</evidence>
<evidence type="ECO:0000256" key="10">
    <source>
        <dbReference type="ARBA" id="ARBA00022777"/>
    </source>
</evidence>
<feature type="coiled-coil region" evidence="22">
    <location>
        <begin position="440"/>
        <end position="467"/>
    </location>
</feature>
<evidence type="ECO:0000256" key="11">
    <source>
        <dbReference type="ARBA" id="ARBA00022840"/>
    </source>
</evidence>
<dbReference type="PRINTS" id="PR00344">
    <property type="entry name" value="BCTRLSENSOR"/>
</dbReference>
<comment type="catalytic activity">
    <reaction evidence="1">
        <text>ATP + protein L-histidine = ADP + protein N-phospho-L-histidine.</text>
        <dbReference type="EC" id="2.7.13.3"/>
    </reaction>
</comment>
<evidence type="ECO:0000256" key="7">
    <source>
        <dbReference type="ARBA" id="ARBA00022692"/>
    </source>
</evidence>
<name>A0A418X384_9BURK</name>
<comment type="function">
    <text evidence="16">Member of the two-component regulatory system BvgS/BvgA. Phosphorylates BvgA via a four-step phosphorelay in response to environmental signals.</text>
</comment>
<dbReference type="GO" id="GO:0000155">
    <property type="term" value="F:phosphorelay sensor kinase activity"/>
    <property type="evidence" value="ECO:0007669"/>
    <property type="project" value="InterPro"/>
</dbReference>
<keyword evidence="15 23" id="KW-0472">Membrane</keyword>
<dbReference type="Gene3D" id="3.30.565.10">
    <property type="entry name" value="Histidine kinase-like ATPase, C-terminal domain"/>
    <property type="match status" value="1"/>
</dbReference>
<comment type="caution">
    <text evidence="28">The sequence shown here is derived from an EMBL/GenBank/DDBJ whole genome shotgun (WGS) entry which is preliminary data.</text>
</comment>
<dbReference type="Pfam" id="PF00512">
    <property type="entry name" value="HisKA"/>
    <property type="match status" value="1"/>
</dbReference>
<feature type="transmembrane region" description="Helical" evidence="23">
    <location>
        <begin position="352"/>
        <end position="371"/>
    </location>
</feature>
<dbReference type="InterPro" id="IPR036890">
    <property type="entry name" value="HATPase_C_sf"/>
</dbReference>
<dbReference type="SMART" id="SM00448">
    <property type="entry name" value="REC"/>
    <property type="match status" value="2"/>
</dbReference>
<sequence length="1122" mass="123008">MGIFVQLFCFLRRRALPTLAWMLACTLAHAGTLQVTDAPAEAAVNLMPYWTILEDPERQLDIGEVSTPESAARFHTPAQNVQRSAMDSLNFGMTQSAIWLRMTLRNDTDKTLDRRLEVAYPHLQYVDLYVPDAHGFTHISSGHEIRYSERPVDHRNLVFPLQLPAHSESTVYLRVASATSLDIPTCLWEPEAFARHGLHEYMGQALYFGMLLALGLYNFLLFISMRDRTYFYYVLFTLSSALALVSYSGMGYQFLWPEAPGWATIAAMIGFAANGLTLLLFQRQLLATKTTVPVLDRVMQGFIALNVLQMIGFFWSFEKMVRFGVAIDGLNMLLALTVGIVCLVRGQRSARVFLLAFSGLVMAAVLTVARSYGLGVPSVLTTYGMHIGSALEMLLLSLALADRFHQIRQEKEAAQEQLVVSLKRSERMLELRVTDRTAELSAINAELVAQERALASAKEVAEEASRMKSVFLANMSHEIRTPMNAVIGMAYLALRTDLTVRQRDYVEKIHRAAISLLGIINDILDFSKIEAGKLDIERTDFTLHDVLSNVSSVTGQRAQEKNLDCVFEIAEDVPVLLVGDPTRLGQVLINLMSNAIKFTQEGEVRLRCRAQRIGSRSLALHFEIHDTGIGMTPEQQARLFTAFTQADDSTTRKFGGTGLGLTISKRLIEMMDGTLTVQSEPGVGSVFSFSIRVETSMLLEQPAPALPEGLRGRRILIVDDNPAARQILLDLLEGFRLQADACASGAEALAAIRQADATAPYDVVLADLGMPGMSGVELAAAIVDAGLAHVPKTVLITAFGREDVLRQAEHAPIETVLFKPIGQSMLHDALVNVLARESMARSAARQQRVVPRFDGCKVLLVEDNEVNQQIAREMLSAAGLTVDLAGNGRIAIETLLAAGPQAYDLVLMDIQMPEMSGHAATRRIRMETEFAELPIVAMTAHATVEEREQCMCSGMQDHITKPIDPDEFYRTLARWLRHAQSPSAPAVNAAEAAAEAPLEIPGFDTAGTMERLDGDAALYHELLETLAQSLTKAMAEFNAAWEDKAHNVIESTVHGIRGMAANVGALALSASASALEETLRSGNGEGGSHHQLAEFFDLAEETLQAVEHGLASRTSTTATTAE</sequence>
<evidence type="ECO:0000256" key="23">
    <source>
        <dbReference type="SAM" id="Phobius"/>
    </source>
</evidence>
<dbReference type="SUPFAM" id="SSF52172">
    <property type="entry name" value="CheY-like"/>
    <property type="match status" value="2"/>
</dbReference>
<feature type="transmembrane region" description="Helical" evidence="23">
    <location>
        <begin position="205"/>
        <end position="223"/>
    </location>
</feature>
<dbReference type="SUPFAM" id="SSF55874">
    <property type="entry name" value="ATPase domain of HSP90 chaperone/DNA topoisomerase II/histidine kinase"/>
    <property type="match status" value="1"/>
</dbReference>
<dbReference type="EMBL" id="QYUN01000002">
    <property type="protein sequence ID" value="RJG06916.1"/>
    <property type="molecule type" value="Genomic_DNA"/>
</dbReference>
<dbReference type="SUPFAM" id="SSF47384">
    <property type="entry name" value="Homodimeric domain of signal transducing histidine kinase"/>
    <property type="match status" value="1"/>
</dbReference>
<dbReference type="Pfam" id="PF02518">
    <property type="entry name" value="HATPase_c"/>
    <property type="match status" value="1"/>
</dbReference>
<evidence type="ECO:0000256" key="9">
    <source>
        <dbReference type="ARBA" id="ARBA00022741"/>
    </source>
</evidence>
<keyword evidence="9" id="KW-0547">Nucleotide-binding</keyword>
<dbReference type="OrthoDB" id="5468482at2"/>
<keyword evidence="10 28" id="KW-0418">Kinase</keyword>
<keyword evidence="8 24" id="KW-0732">Signal</keyword>
<dbReference type="Proteomes" id="UP000285190">
    <property type="component" value="Unassembled WGS sequence"/>
</dbReference>
<dbReference type="PROSITE" id="PS50110">
    <property type="entry name" value="RESPONSE_REGULATORY"/>
    <property type="match status" value="2"/>
</dbReference>
<comment type="subcellular location">
    <subcellularLocation>
        <location evidence="2">Cell membrane</location>
        <topology evidence="2">Multi-pass membrane protein</topology>
    </subcellularLocation>
</comment>
<evidence type="ECO:0000256" key="21">
    <source>
        <dbReference type="PROSITE-ProRule" id="PRU00169"/>
    </source>
</evidence>
<feature type="transmembrane region" description="Helical" evidence="23">
    <location>
        <begin position="323"/>
        <end position="345"/>
    </location>
</feature>
<keyword evidence="11" id="KW-0067">ATP-binding</keyword>
<evidence type="ECO:0000256" key="17">
    <source>
        <dbReference type="ARBA" id="ARBA00064003"/>
    </source>
</evidence>
<dbReference type="Pfam" id="PF07695">
    <property type="entry name" value="7TMR-DISM_7TM"/>
    <property type="match status" value="1"/>
</dbReference>
<dbReference type="CDD" id="cd17546">
    <property type="entry name" value="REC_hyHK_CKI1_RcsC-like"/>
    <property type="match status" value="2"/>
</dbReference>
<gene>
    <name evidence="28" type="ORF">D3870_13725</name>
</gene>
<evidence type="ECO:0000259" key="25">
    <source>
        <dbReference type="PROSITE" id="PS50109"/>
    </source>
</evidence>
<dbReference type="InterPro" id="IPR011622">
    <property type="entry name" value="7TMR_DISM_rcpt_extracell_dom2"/>
</dbReference>
<dbReference type="FunFam" id="1.10.287.130:FF:000002">
    <property type="entry name" value="Two-component osmosensing histidine kinase"/>
    <property type="match status" value="1"/>
</dbReference>
<accession>A0A418X384</accession>
<evidence type="ECO:0000256" key="2">
    <source>
        <dbReference type="ARBA" id="ARBA00004651"/>
    </source>
</evidence>
<evidence type="ECO:0000256" key="4">
    <source>
        <dbReference type="ARBA" id="ARBA00022475"/>
    </source>
</evidence>
<proteinExistence type="predicted"/>
<evidence type="ECO:0000256" key="6">
    <source>
        <dbReference type="ARBA" id="ARBA00022679"/>
    </source>
</evidence>
<protein>
    <recommendedName>
        <fullName evidence="18">Sensory/regulatory protein RpfC</fullName>
        <ecNumber evidence="3">2.7.13.3</ecNumber>
    </recommendedName>
    <alternativeName>
        <fullName evidence="19">Virulence sensor protein BvgS</fullName>
    </alternativeName>
</protein>
<evidence type="ECO:0000256" key="3">
    <source>
        <dbReference type="ARBA" id="ARBA00012438"/>
    </source>
</evidence>
<reference evidence="28 29" key="1">
    <citation type="submission" date="2018-09" db="EMBL/GenBank/DDBJ databases">
        <authorList>
            <person name="Zhu H."/>
        </authorList>
    </citation>
    <scope>NUCLEOTIDE SEQUENCE [LARGE SCALE GENOMIC DNA]</scope>
    <source>
        <strain evidence="28 29">K2R10-39</strain>
    </source>
</reference>
<dbReference type="CDD" id="cd00082">
    <property type="entry name" value="HisKA"/>
    <property type="match status" value="1"/>
</dbReference>
<dbReference type="RefSeq" id="WP_119739916.1">
    <property type="nucleotide sequence ID" value="NZ_QYUN01000002.1"/>
</dbReference>
<evidence type="ECO:0000256" key="8">
    <source>
        <dbReference type="ARBA" id="ARBA00022729"/>
    </source>
</evidence>